<dbReference type="RefSeq" id="WP_147517639.1">
    <property type="nucleotide sequence ID" value="NZ_JACRSO010000002.1"/>
</dbReference>
<gene>
    <name evidence="12" type="primary">minD</name>
    <name evidence="12" type="ORF">H8699_06885</name>
</gene>
<dbReference type="AlphaFoldDB" id="A0A926D074"/>
<sequence length="265" mass="29065">MGKVLVVTSGKGGVGKTTAVANIGTGLAREGHSVALVDTDIGLRNLDVVMGLENRIIFDLVDVVDQTCKLEQALIRDRRFQNLQLLPAAQTRDKTAVTPEQMKKVIEALREQNDYVLIDCPAGIEQGFYNAIAGADKAVVVTMPEVSSIRDADRIIGLLNANGITSQELVINRIRPEMVRRGEMMRADDVLDVLGVPLLGLVPDDEQIIRSTNMGQPVVLDKHAPAGQAYRNIVRRIGGAQVPMMNLEGPQGWRRFWPGRLRQAR</sequence>
<keyword evidence="13" id="KW-1185">Reference proteome</keyword>
<dbReference type="GO" id="GO:0000917">
    <property type="term" value="P:division septum assembly"/>
    <property type="evidence" value="ECO:0007669"/>
    <property type="project" value="UniProtKB-KW"/>
</dbReference>
<evidence type="ECO:0000256" key="3">
    <source>
        <dbReference type="ARBA" id="ARBA00022618"/>
    </source>
</evidence>
<evidence type="ECO:0000256" key="6">
    <source>
        <dbReference type="ARBA" id="ARBA00023210"/>
    </source>
</evidence>
<evidence type="ECO:0000259" key="11">
    <source>
        <dbReference type="Pfam" id="PF01656"/>
    </source>
</evidence>
<proteinExistence type="inferred from homology"/>
<name>A0A926D074_9FIRM</name>
<dbReference type="GO" id="GO:0005829">
    <property type="term" value="C:cytosol"/>
    <property type="evidence" value="ECO:0007669"/>
    <property type="project" value="TreeGrafter"/>
</dbReference>
<comment type="similarity">
    <text evidence="1">Belongs to the ParA family. MinD subfamily.</text>
</comment>
<dbReference type="InterPro" id="IPR050625">
    <property type="entry name" value="ParA/MinD_ATPase"/>
</dbReference>
<evidence type="ECO:0000256" key="4">
    <source>
        <dbReference type="ARBA" id="ARBA00022741"/>
    </source>
</evidence>
<feature type="binding site" evidence="10">
    <location>
        <begin position="11"/>
        <end position="18"/>
    </location>
    <ligand>
        <name>ATP</name>
        <dbReference type="ChEBI" id="CHEBI:30616"/>
    </ligand>
</feature>
<dbReference type="NCBIfam" id="TIGR01968">
    <property type="entry name" value="minD_bact"/>
    <property type="match status" value="1"/>
</dbReference>
<dbReference type="SUPFAM" id="SSF52540">
    <property type="entry name" value="P-loop containing nucleoside triphosphate hydrolases"/>
    <property type="match status" value="1"/>
</dbReference>
<keyword evidence="4 10" id="KW-0547">Nucleotide-binding</keyword>
<dbReference type="InterPro" id="IPR002586">
    <property type="entry name" value="CobQ/CobB/MinD/ParA_Nub-bd_dom"/>
</dbReference>
<dbReference type="Pfam" id="PF01656">
    <property type="entry name" value="CbiA"/>
    <property type="match status" value="1"/>
</dbReference>
<dbReference type="PANTHER" id="PTHR43384">
    <property type="entry name" value="SEPTUM SITE-DETERMINING PROTEIN MIND HOMOLOG, CHLOROPLASTIC-RELATED"/>
    <property type="match status" value="1"/>
</dbReference>
<evidence type="ECO:0000256" key="8">
    <source>
        <dbReference type="ARBA" id="ARBA00025436"/>
    </source>
</evidence>
<keyword evidence="3" id="KW-0132">Cell division</keyword>
<dbReference type="InterPro" id="IPR025501">
    <property type="entry name" value="MinD_FleN"/>
</dbReference>
<keyword evidence="5 10" id="KW-0067">ATP-binding</keyword>
<comment type="caution">
    <text evidence="12">The sequence shown here is derived from an EMBL/GenBank/DDBJ whole genome shotgun (WGS) entry which is preliminary data.</text>
</comment>
<evidence type="ECO:0000256" key="1">
    <source>
        <dbReference type="ARBA" id="ARBA00010257"/>
    </source>
</evidence>
<dbReference type="GO" id="GO:0009898">
    <property type="term" value="C:cytoplasmic side of plasma membrane"/>
    <property type="evidence" value="ECO:0007669"/>
    <property type="project" value="TreeGrafter"/>
</dbReference>
<dbReference type="GO" id="GO:0016887">
    <property type="term" value="F:ATP hydrolysis activity"/>
    <property type="evidence" value="ECO:0007669"/>
    <property type="project" value="InterPro"/>
</dbReference>
<evidence type="ECO:0000313" key="12">
    <source>
        <dbReference type="EMBL" id="MBC8529149.1"/>
    </source>
</evidence>
<evidence type="ECO:0000256" key="10">
    <source>
        <dbReference type="PIRSR" id="PIRSR003092-1"/>
    </source>
</evidence>
<evidence type="ECO:0000256" key="7">
    <source>
        <dbReference type="ARBA" id="ARBA00023306"/>
    </source>
</evidence>
<evidence type="ECO:0000256" key="9">
    <source>
        <dbReference type="ARBA" id="ARBA00032845"/>
    </source>
</evidence>
<accession>A0A926D074</accession>
<reference evidence="12" key="1">
    <citation type="submission" date="2020-08" db="EMBL/GenBank/DDBJ databases">
        <title>Genome public.</title>
        <authorList>
            <person name="Liu C."/>
            <person name="Sun Q."/>
        </authorList>
    </citation>
    <scope>NUCLEOTIDE SEQUENCE</scope>
    <source>
        <strain evidence="12">NSJ-44</strain>
    </source>
</reference>
<organism evidence="12 13">
    <name type="scientific">Luoshenia tenuis</name>
    <dbReference type="NCBI Taxonomy" id="2763654"/>
    <lineage>
        <taxon>Bacteria</taxon>
        <taxon>Bacillati</taxon>
        <taxon>Bacillota</taxon>
        <taxon>Clostridia</taxon>
        <taxon>Christensenellales</taxon>
        <taxon>Christensenellaceae</taxon>
        <taxon>Luoshenia</taxon>
    </lineage>
</organism>
<evidence type="ECO:0000313" key="13">
    <source>
        <dbReference type="Proteomes" id="UP000654279"/>
    </source>
</evidence>
<dbReference type="PANTHER" id="PTHR43384:SF6">
    <property type="entry name" value="SEPTUM SITE-DETERMINING PROTEIN MIND HOMOLOG, CHLOROPLASTIC"/>
    <property type="match status" value="1"/>
</dbReference>
<dbReference type="EMBL" id="JACRSO010000002">
    <property type="protein sequence ID" value="MBC8529149.1"/>
    <property type="molecule type" value="Genomic_DNA"/>
</dbReference>
<dbReference type="InterPro" id="IPR010223">
    <property type="entry name" value="MinD"/>
</dbReference>
<dbReference type="PIRSF" id="PIRSF003092">
    <property type="entry name" value="MinD"/>
    <property type="match status" value="1"/>
</dbReference>
<feature type="domain" description="CobQ/CobB/MinD/ParA nucleotide binding" evidence="11">
    <location>
        <begin position="5"/>
        <end position="218"/>
    </location>
</feature>
<dbReference type="FunFam" id="3.40.50.300:FF:000068">
    <property type="entry name" value="Site-determining protein"/>
    <property type="match status" value="1"/>
</dbReference>
<evidence type="ECO:0000256" key="5">
    <source>
        <dbReference type="ARBA" id="ARBA00022840"/>
    </source>
</evidence>
<keyword evidence="7" id="KW-0131">Cell cycle</keyword>
<dbReference type="Gene3D" id="3.40.50.300">
    <property type="entry name" value="P-loop containing nucleotide triphosphate hydrolases"/>
    <property type="match status" value="1"/>
</dbReference>
<protein>
    <recommendedName>
        <fullName evidence="2">Septum site-determining protein MinD</fullName>
    </recommendedName>
    <alternativeName>
        <fullName evidence="9">Cell division inhibitor MinD</fullName>
    </alternativeName>
</protein>
<keyword evidence="6" id="KW-0717">Septation</keyword>
<dbReference type="CDD" id="cd02036">
    <property type="entry name" value="MinD"/>
    <property type="match status" value="1"/>
</dbReference>
<dbReference type="GO" id="GO:0051782">
    <property type="term" value="P:negative regulation of cell division"/>
    <property type="evidence" value="ECO:0007669"/>
    <property type="project" value="TreeGrafter"/>
</dbReference>
<comment type="function">
    <text evidence="8">ATPase required for the correct placement of the division site. Cell division inhibitors MinC and MinD act in concert to form an inhibitor capable of blocking formation of the polar Z ring septums. Rapidly oscillates between the poles of the cell to destabilize FtsZ filaments that have formed before they mature into polar Z rings.</text>
</comment>
<evidence type="ECO:0000256" key="2">
    <source>
        <dbReference type="ARBA" id="ARBA00016887"/>
    </source>
</evidence>
<dbReference type="Proteomes" id="UP000654279">
    <property type="component" value="Unassembled WGS sequence"/>
</dbReference>
<dbReference type="InterPro" id="IPR027417">
    <property type="entry name" value="P-loop_NTPase"/>
</dbReference>
<dbReference type="GO" id="GO:0005524">
    <property type="term" value="F:ATP binding"/>
    <property type="evidence" value="ECO:0007669"/>
    <property type="project" value="UniProtKB-KW"/>
</dbReference>